<dbReference type="EMBL" id="CP058579">
    <property type="protein sequence ID" value="QLG62847.1"/>
    <property type="molecule type" value="Genomic_DNA"/>
</dbReference>
<dbReference type="RefSeq" id="WP_179269432.1">
    <property type="nucleotide sequence ID" value="NZ_CP058579.1"/>
</dbReference>
<keyword evidence="1" id="KW-0812">Transmembrane</keyword>
<keyword evidence="1" id="KW-0472">Membrane</keyword>
<dbReference type="GeneID" id="56038666"/>
<dbReference type="AlphaFoldDB" id="A0A7D5LBY8"/>
<feature type="transmembrane region" description="Helical" evidence="1">
    <location>
        <begin position="23"/>
        <end position="44"/>
    </location>
</feature>
<evidence type="ECO:0000313" key="2">
    <source>
        <dbReference type="EMBL" id="QLG62847.1"/>
    </source>
</evidence>
<reference evidence="2 3" key="1">
    <citation type="submission" date="2020-06" db="EMBL/GenBank/DDBJ databases">
        <title>NJ-3-1, isolated from saline soil.</title>
        <authorList>
            <person name="Cui H.L."/>
            <person name="Shi X."/>
        </authorList>
    </citation>
    <scope>NUCLEOTIDE SEQUENCE [LARGE SCALE GENOMIC DNA]</scope>
    <source>
        <strain evidence="2 3">NJ-3-1</strain>
    </source>
</reference>
<dbReference type="KEGG" id="halu:HUG12_14365"/>
<protein>
    <submittedName>
        <fullName evidence="2">Uncharacterized protein</fullName>
    </submittedName>
</protein>
<dbReference type="Proteomes" id="UP000509626">
    <property type="component" value="Chromosome"/>
</dbReference>
<accession>A0A7D5LBY8</accession>
<evidence type="ECO:0000256" key="1">
    <source>
        <dbReference type="SAM" id="Phobius"/>
    </source>
</evidence>
<name>A0A7D5LBY8_9EURY</name>
<evidence type="ECO:0000313" key="3">
    <source>
        <dbReference type="Proteomes" id="UP000509626"/>
    </source>
</evidence>
<gene>
    <name evidence="2" type="ORF">HUG12_14365</name>
</gene>
<proteinExistence type="predicted"/>
<keyword evidence="3" id="KW-1185">Reference proteome</keyword>
<organism evidence="2 3">
    <name type="scientific">Halorarum salinum</name>
    <dbReference type="NCBI Taxonomy" id="2743089"/>
    <lineage>
        <taxon>Archaea</taxon>
        <taxon>Methanobacteriati</taxon>
        <taxon>Methanobacteriota</taxon>
        <taxon>Stenosarchaea group</taxon>
        <taxon>Halobacteria</taxon>
        <taxon>Halobacteriales</taxon>
        <taxon>Haloferacaceae</taxon>
        <taxon>Halorarum</taxon>
    </lineage>
</organism>
<keyword evidence="1" id="KW-1133">Transmembrane helix</keyword>
<sequence length="45" mass="4681">MSDVDNAGGLQLMNDVLAVVNQLLWMGVALLLLNALLFGGGVPVQ</sequence>